<feature type="region of interest" description="Disordered" evidence="5">
    <location>
        <begin position="135"/>
        <end position="303"/>
    </location>
</feature>
<dbReference type="GeneID" id="90643719"/>
<evidence type="ECO:0000256" key="4">
    <source>
        <dbReference type="ARBA" id="ARBA00022917"/>
    </source>
</evidence>
<dbReference type="EMBL" id="CP134184">
    <property type="protein sequence ID" value="WPA96215.1"/>
    <property type="molecule type" value="Genomic_DNA"/>
</dbReference>
<dbReference type="InterPro" id="IPR015033">
    <property type="entry name" value="HBS1-like_N"/>
</dbReference>
<feature type="compositionally biased region" description="Basic and acidic residues" evidence="5">
    <location>
        <begin position="192"/>
        <end position="213"/>
    </location>
</feature>
<evidence type="ECO:0000313" key="7">
    <source>
        <dbReference type="EMBL" id="WPA96215.1"/>
    </source>
</evidence>
<evidence type="ECO:0000256" key="5">
    <source>
        <dbReference type="SAM" id="MobiDB-lite"/>
    </source>
</evidence>
<keyword evidence="3" id="KW-0378">Hydrolase</keyword>
<organism evidence="7 8">
    <name type="scientific">Cercospora beticola</name>
    <name type="common">Sugarbeet leaf spot fungus</name>
    <dbReference type="NCBI Taxonomy" id="122368"/>
    <lineage>
        <taxon>Eukaryota</taxon>
        <taxon>Fungi</taxon>
        <taxon>Dikarya</taxon>
        <taxon>Ascomycota</taxon>
        <taxon>Pezizomycotina</taxon>
        <taxon>Dothideomycetes</taxon>
        <taxon>Dothideomycetidae</taxon>
        <taxon>Mycosphaerellales</taxon>
        <taxon>Mycosphaerellaceae</taxon>
        <taxon>Cercospora</taxon>
    </lineage>
</organism>
<keyword evidence="4" id="KW-0648">Protein biosynthesis</keyword>
<proteinExistence type="predicted"/>
<name>A0ABZ0N9K0_CERBT</name>
<reference evidence="7 8" key="1">
    <citation type="submission" date="2023-09" db="EMBL/GenBank/DDBJ databases">
        <title>Complete-Gapless Cercospora beticola genome.</title>
        <authorList>
            <person name="Wyatt N.A."/>
            <person name="Spanner R.E."/>
            <person name="Bolton M.D."/>
        </authorList>
    </citation>
    <scope>NUCLEOTIDE SEQUENCE [LARGE SCALE GENOMIC DNA]</scope>
    <source>
        <strain evidence="7">Cb09-40</strain>
    </source>
</reference>
<dbReference type="RefSeq" id="XP_065458132.1">
    <property type="nucleotide sequence ID" value="XM_065602060.1"/>
</dbReference>
<accession>A0ABZ0N9K0</accession>
<feature type="compositionally biased region" description="Basic and acidic residues" evidence="5">
    <location>
        <begin position="255"/>
        <end position="265"/>
    </location>
</feature>
<dbReference type="Pfam" id="PF08938">
    <property type="entry name" value="HBS1_N"/>
    <property type="match status" value="1"/>
</dbReference>
<feature type="region of interest" description="Disordered" evidence="5">
    <location>
        <begin position="1"/>
        <end position="31"/>
    </location>
</feature>
<keyword evidence="8" id="KW-1185">Reference proteome</keyword>
<evidence type="ECO:0000256" key="2">
    <source>
        <dbReference type="ARBA" id="ARBA00022490"/>
    </source>
</evidence>
<sequence length="303" mass="33392">MQRVKNVGYDEDDLYSDEDEYAGEQDEFTAEDKENFATLTPVVRAELEEAAITVTTKQIEDALWHYYWDVGKSVAYLKNSRTPQQPKQQEGKKEKPKTKFDEASAANAANADPKPTPPMSAVDWFRGVPWTNVPAGSIGELVPAQPARPEPQLLGGSSKLAKLAEERRRKAAVAAQQPASTIGTDPISGLDRLSKPKEAKENDRPIAKEEAKKYPIRRKRSPTPPPREPTPPPPEPEEDVPDLRSSPTAFGHTLARSDREAHDSKQLTLRDLFGSGYSLGPFAAPSPDDTVLRAQKSSKGLNK</sequence>
<evidence type="ECO:0000259" key="6">
    <source>
        <dbReference type="Pfam" id="PF08938"/>
    </source>
</evidence>
<dbReference type="Proteomes" id="UP001302367">
    <property type="component" value="Chromosome 1"/>
</dbReference>
<evidence type="ECO:0000256" key="1">
    <source>
        <dbReference type="ARBA" id="ARBA00004496"/>
    </source>
</evidence>
<keyword evidence="2" id="KW-0963">Cytoplasm</keyword>
<protein>
    <recommendedName>
        <fullName evidence="6">HBS1-like protein N-terminal domain-containing protein</fullName>
    </recommendedName>
</protein>
<gene>
    <name evidence="7" type="ORF">RHO25_000821</name>
</gene>
<feature type="region of interest" description="Disordered" evidence="5">
    <location>
        <begin position="80"/>
        <end position="123"/>
    </location>
</feature>
<feature type="compositionally biased region" description="Acidic residues" evidence="5">
    <location>
        <begin position="9"/>
        <end position="29"/>
    </location>
</feature>
<evidence type="ECO:0000256" key="3">
    <source>
        <dbReference type="ARBA" id="ARBA00022801"/>
    </source>
</evidence>
<comment type="subcellular location">
    <subcellularLocation>
        <location evidence="1">Cytoplasm</location>
    </subcellularLocation>
</comment>
<evidence type="ECO:0000313" key="8">
    <source>
        <dbReference type="Proteomes" id="UP001302367"/>
    </source>
</evidence>
<feature type="compositionally biased region" description="Pro residues" evidence="5">
    <location>
        <begin position="222"/>
        <end position="234"/>
    </location>
</feature>
<feature type="compositionally biased region" description="Basic and acidic residues" evidence="5">
    <location>
        <begin position="89"/>
        <end position="102"/>
    </location>
</feature>
<feature type="domain" description="HBS1-like protein N-terminal" evidence="6">
    <location>
        <begin position="12"/>
        <end position="87"/>
    </location>
</feature>